<evidence type="ECO:0000256" key="14">
    <source>
        <dbReference type="PROSITE-ProRule" id="PRU00723"/>
    </source>
</evidence>
<evidence type="ECO:0000256" key="6">
    <source>
        <dbReference type="ARBA" id="ARBA00022737"/>
    </source>
</evidence>
<dbReference type="GO" id="GO:0089701">
    <property type="term" value="C:U2AF complex"/>
    <property type="evidence" value="ECO:0007669"/>
    <property type="project" value="InterPro"/>
</dbReference>
<evidence type="ECO:0000256" key="3">
    <source>
        <dbReference type="ARBA" id="ARBA00022664"/>
    </source>
</evidence>
<keyword evidence="18" id="KW-1185">Reference proteome</keyword>
<proteinExistence type="predicted"/>
<evidence type="ECO:0000256" key="12">
    <source>
        <dbReference type="ARBA" id="ARBA00023274"/>
    </source>
</evidence>
<dbReference type="CTD" id="8233"/>
<dbReference type="PRINTS" id="PR01848">
    <property type="entry name" value="U2AUXFACTOR"/>
</dbReference>
<keyword evidence="10" id="KW-0508">mRNA splicing</keyword>
<dbReference type="Pfam" id="PF00642">
    <property type="entry name" value="zf-CCCH"/>
    <property type="match status" value="1"/>
</dbReference>
<evidence type="ECO:0000256" key="1">
    <source>
        <dbReference type="ARBA" id="ARBA00004123"/>
    </source>
</evidence>
<evidence type="ECO:0000313" key="19">
    <source>
        <dbReference type="RefSeq" id="XP_029329039.1"/>
    </source>
</evidence>
<keyword evidence="4 14" id="KW-0479">Metal-binding</keyword>
<evidence type="ECO:0000256" key="4">
    <source>
        <dbReference type="ARBA" id="ARBA00022723"/>
    </source>
</evidence>
<dbReference type="SMART" id="SM00356">
    <property type="entry name" value="ZnF_C3H1"/>
    <property type="match status" value="2"/>
</dbReference>
<keyword evidence="3" id="KW-0507">mRNA processing</keyword>
<feature type="domain" description="RRM" evidence="16">
    <location>
        <begin position="198"/>
        <end position="304"/>
    </location>
</feature>
<dbReference type="InterPro" id="IPR000571">
    <property type="entry name" value="Znf_CCCH"/>
</dbReference>
<feature type="compositionally biased region" description="Basic residues" evidence="15">
    <location>
        <begin position="438"/>
        <end position="487"/>
    </location>
</feature>
<dbReference type="SUPFAM" id="SSF54928">
    <property type="entry name" value="RNA-binding domain, RBD"/>
    <property type="match status" value="1"/>
</dbReference>
<protein>
    <submittedName>
        <fullName evidence="19">U2 small nuclear ribonucleoprotein auxiliary factor 35 kDa subunit-related protein 2</fullName>
    </submittedName>
</protein>
<dbReference type="AlphaFoldDB" id="A0A6P7QR25"/>
<feature type="compositionally biased region" description="Basic and acidic residues" evidence="15">
    <location>
        <begin position="360"/>
        <end position="375"/>
    </location>
</feature>
<evidence type="ECO:0000313" key="18">
    <source>
        <dbReference type="Proteomes" id="UP000515126"/>
    </source>
</evidence>
<keyword evidence="9 13" id="KW-0694">RNA-binding</keyword>
<dbReference type="GO" id="GO:0005681">
    <property type="term" value="C:spliceosomal complex"/>
    <property type="evidence" value="ECO:0007669"/>
    <property type="project" value="UniProtKB-KW"/>
</dbReference>
<feature type="compositionally biased region" description="Basic and acidic residues" evidence="15">
    <location>
        <begin position="53"/>
        <end position="63"/>
    </location>
</feature>
<dbReference type="SMART" id="SM00361">
    <property type="entry name" value="RRM_1"/>
    <property type="match status" value="1"/>
</dbReference>
<evidence type="ECO:0000256" key="10">
    <source>
        <dbReference type="ARBA" id="ARBA00023187"/>
    </source>
</evidence>
<evidence type="ECO:0000259" key="16">
    <source>
        <dbReference type="PROSITE" id="PS50102"/>
    </source>
</evidence>
<accession>A0A6P7QR25</accession>
<dbReference type="GO" id="GO:0008270">
    <property type="term" value="F:zinc ion binding"/>
    <property type="evidence" value="ECO:0007669"/>
    <property type="project" value="UniProtKB-KW"/>
</dbReference>
<feature type="domain" description="C3H1-type" evidence="17">
    <location>
        <begin position="166"/>
        <end position="194"/>
    </location>
</feature>
<dbReference type="Proteomes" id="UP000515126">
    <property type="component" value="Chromosome X"/>
</dbReference>
<sequence>METAGATAGPQKLSRKKYLALRKKERRKRRRQALARLREAELSQKEEEEDPLAEEKRLEEERLLEEERQRLHEEWLLREEKAQEEFRAKKKKEEEARKRKEELERKLKAEWEEQQRKEQEEEEQKRQEKREREEAVQKMLDQAENELENGGTWQNPEPPMDIRVLEKDRANCPFYSKTGACRFGDRCSRKHNFPTSSPTLLIKGMFTTFGMEQCRRDDYDPDSSLEFSEEEIYQQFLDFYYDVLPEFKSVGKVIQFKVSCNLEPHLRGNVYVQYQSEEDCQAAFSVFNGRWYAGRQLQCEFCPVTRWKMAICGLFEVQQCPRGKHCNFLHVFRNPNNEYRDANRDFYPTPDWTSSSFGKNSERRERASHYDEYYGRSRRRRRSPSPDFYKRNGESDRKSSSRHRVKKSHRHGMKSHERRSSPSRRRKDHSPGPWSQSRRSRRSRSRSRSRTRSRSRGRSRSRSRSHSRGQSRSRSRSRGRGRGRGRNQSRNQSRSWSQSRSRSSSSSRSRSRGRRSDSRDKTTQSPKSK</sequence>
<feature type="compositionally biased region" description="Basic and acidic residues" evidence="15">
    <location>
        <begin position="388"/>
        <end position="399"/>
    </location>
</feature>
<evidence type="ECO:0000256" key="7">
    <source>
        <dbReference type="ARBA" id="ARBA00022771"/>
    </source>
</evidence>
<keyword evidence="11" id="KW-0539">Nucleus</keyword>
<dbReference type="GO" id="GO:0003723">
    <property type="term" value="F:RNA binding"/>
    <property type="evidence" value="ECO:0007669"/>
    <property type="project" value="UniProtKB-UniRule"/>
</dbReference>
<feature type="zinc finger region" description="C3H1-type" evidence="14">
    <location>
        <begin position="306"/>
        <end position="333"/>
    </location>
</feature>
<gene>
    <name evidence="19" type="primary">Zrsr2</name>
</gene>
<evidence type="ECO:0000256" key="8">
    <source>
        <dbReference type="ARBA" id="ARBA00022833"/>
    </source>
</evidence>
<keyword evidence="2" id="KW-0597">Phosphoprotein</keyword>
<evidence type="ECO:0000256" key="2">
    <source>
        <dbReference type="ARBA" id="ARBA00022553"/>
    </source>
</evidence>
<dbReference type="FunFam" id="3.30.70.330:FF:000209">
    <property type="entry name" value="U2 small nuclear ribonucleoprotein auxiliary factor 35 kDa subunit-related protein 2"/>
    <property type="match status" value="1"/>
</dbReference>
<comment type="subcellular location">
    <subcellularLocation>
        <location evidence="1">Nucleus</location>
    </subcellularLocation>
</comment>
<keyword evidence="6" id="KW-0677">Repeat</keyword>
<feature type="region of interest" description="Disordered" evidence="15">
    <location>
        <begin position="111"/>
        <end position="135"/>
    </location>
</feature>
<dbReference type="InterPro" id="IPR003954">
    <property type="entry name" value="RRM_euk-type"/>
</dbReference>
<feature type="domain" description="C3H1-type" evidence="17">
    <location>
        <begin position="306"/>
        <end position="333"/>
    </location>
</feature>
<dbReference type="PROSITE" id="PS50103">
    <property type="entry name" value="ZF_C3H1"/>
    <property type="match status" value="2"/>
</dbReference>
<dbReference type="InterPro" id="IPR000504">
    <property type="entry name" value="RRM_dom"/>
</dbReference>
<dbReference type="GeneID" id="110286889"/>
<evidence type="ECO:0000259" key="17">
    <source>
        <dbReference type="PROSITE" id="PS50103"/>
    </source>
</evidence>
<evidence type="ECO:0000256" key="9">
    <source>
        <dbReference type="ARBA" id="ARBA00022884"/>
    </source>
</evidence>
<reference evidence="19" key="1">
    <citation type="submission" date="2025-08" db="UniProtKB">
        <authorList>
            <consortium name="RefSeq"/>
        </authorList>
    </citation>
    <scope>IDENTIFICATION</scope>
</reference>
<keyword evidence="8 14" id="KW-0862">Zinc</keyword>
<dbReference type="GO" id="GO:0000398">
    <property type="term" value="P:mRNA splicing, via spliceosome"/>
    <property type="evidence" value="ECO:0007669"/>
    <property type="project" value="InterPro"/>
</dbReference>
<feature type="compositionally biased region" description="Basic and acidic residues" evidence="15">
    <location>
        <begin position="36"/>
        <end position="45"/>
    </location>
</feature>
<dbReference type="Pfam" id="PF00076">
    <property type="entry name" value="RRM_1"/>
    <property type="match status" value="1"/>
</dbReference>
<name>A0A6P7QR25_MUSCR</name>
<dbReference type="RefSeq" id="XP_029329039.1">
    <property type="nucleotide sequence ID" value="XM_029473179.1"/>
</dbReference>
<evidence type="ECO:0000256" key="11">
    <source>
        <dbReference type="ARBA" id="ARBA00023242"/>
    </source>
</evidence>
<feature type="compositionally biased region" description="Basic residues" evidence="15">
    <location>
        <begin position="13"/>
        <end position="33"/>
    </location>
</feature>
<dbReference type="CDD" id="cd12540">
    <property type="entry name" value="RRM_U2AFBPL"/>
    <property type="match status" value="1"/>
</dbReference>
<feature type="region of interest" description="Disordered" evidence="15">
    <location>
        <begin position="1"/>
        <end position="63"/>
    </location>
</feature>
<organism evidence="18 19">
    <name type="scientific">Mus caroli</name>
    <name type="common">Ryukyu mouse</name>
    <name type="synonym">Ricefield mouse</name>
    <dbReference type="NCBI Taxonomy" id="10089"/>
    <lineage>
        <taxon>Eukaryota</taxon>
        <taxon>Metazoa</taxon>
        <taxon>Chordata</taxon>
        <taxon>Craniata</taxon>
        <taxon>Vertebrata</taxon>
        <taxon>Euteleostomi</taxon>
        <taxon>Mammalia</taxon>
        <taxon>Eutheria</taxon>
        <taxon>Euarchontoglires</taxon>
        <taxon>Glires</taxon>
        <taxon>Rodentia</taxon>
        <taxon>Myomorpha</taxon>
        <taxon>Muroidea</taxon>
        <taxon>Muridae</taxon>
        <taxon>Murinae</taxon>
        <taxon>Mus</taxon>
        <taxon>Mus</taxon>
    </lineage>
</organism>
<dbReference type="InterPro" id="IPR012677">
    <property type="entry name" value="Nucleotide-bd_a/b_plait_sf"/>
</dbReference>
<feature type="region of interest" description="Disordered" evidence="15">
    <location>
        <begin position="353"/>
        <end position="529"/>
    </location>
</feature>
<evidence type="ECO:0000256" key="5">
    <source>
        <dbReference type="ARBA" id="ARBA00022728"/>
    </source>
</evidence>
<dbReference type="PANTHER" id="PTHR12620">
    <property type="entry name" value="U2 SNRNP AUXILIARY FACTOR, SMALL SUBUNIT"/>
    <property type="match status" value="1"/>
</dbReference>
<evidence type="ECO:0000256" key="15">
    <source>
        <dbReference type="SAM" id="MobiDB-lite"/>
    </source>
</evidence>
<feature type="compositionally biased region" description="Basic residues" evidence="15">
    <location>
        <begin position="400"/>
        <end position="413"/>
    </location>
</feature>
<feature type="zinc finger region" description="C3H1-type" evidence="14">
    <location>
        <begin position="166"/>
        <end position="194"/>
    </location>
</feature>
<dbReference type="KEGG" id="mcal:110286889"/>
<evidence type="ECO:0000256" key="13">
    <source>
        <dbReference type="PROSITE-ProRule" id="PRU00176"/>
    </source>
</evidence>
<dbReference type="InterPro" id="IPR035979">
    <property type="entry name" value="RBD_domain_sf"/>
</dbReference>
<dbReference type="InterPro" id="IPR009145">
    <property type="entry name" value="U2AF_small"/>
</dbReference>
<feature type="compositionally biased region" description="Low complexity" evidence="15">
    <location>
        <begin position="488"/>
        <end position="508"/>
    </location>
</feature>
<dbReference type="Gene3D" id="3.30.70.330">
    <property type="match status" value="1"/>
</dbReference>
<dbReference type="PROSITE" id="PS50102">
    <property type="entry name" value="RRM"/>
    <property type="match status" value="1"/>
</dbReference>
<keyword evidence="5" id="KW-0747">Spliceosome</keyword>
<keyword evidence="12 19" id="KW-0687">Ribonucleoprotein</keyword>
<keyword evidence="7 14" id="KW-0863">Zinc-finger</keyword>